<name>A0A816TJR0_BRANA</name>
<proteinExistence type="predicted"/>
<gene>
    <name evidence="1" type="ORF">DARMORV10_A05P18600.1</name>
</gene>
<accession>A0A816TJR0</accession>
<evidence type="ECO:0000313" key="1">
    <source>
        <dbReference type="EMBL" id="CAF2097430.1"/>
    </source>
</evidence>
<dbReference type="Proteomes" id="UP001295469">
    <property type="component" value="Chromosome A05"/>
</dbReference>
<sequence>GIPCHKFEFCAVDTCPVLSKRSDSLTWKSDGLCLKIGLNRVAFSTIASFSIWFRKVKQKTIRFPITCCTLRPHLLERRL</sequence>
<feature type="non-terminal residue" evidence="1">
    <location>
        <position position="79"/>
    </location>
</feature>
<organism evidence="1">
    <name type="scientific">Brassica napus</name>
    <name type="common">Rape</name>
    <dbReference type="NCBI Taxonomy" id="3708"/>
    <lineage>
        <taxon>Eukaryota</taxon>
        <taxon>Viridiplantae</taxon>
        <taxon>Streptophyta</taxon>
        <taxon>Embryophyta</taxon>
        <taxon>Tracheophyta</taxon>
        <taxon>Spermatophyta</taxon>
        <taxon>Magnoliopsida</taxon>
        <taxon>eudicotyledons</taxon>
        <taxon>Gunneridae</taxon>
        <taxon>Pentapetalae</taxon>
        <taxon>rosids</taxon>
        <taxon>malvids</taxon>
        <taxon>Brassicales</taxon>
        <taxon>Brassicaceae</taxon>
        <taxon>Brassiceae</taxon>
        <taxon>Brassica</taxon>
    </lineage>
</organism>
<dbReference type="EMBL" id="HG994359">
    <property type="protein sequence ID" value="CAF2097430.1"/>
    <property type="molecule type" value="Genomic_DNA"/>
</dbReference>
<reference evidence="1" key="1">
    <citation type="submission" date="2021-01" db="EMBL/GenBank/DDBJ databases">
        <authorList>
            <consortium name="Genoscope - CEA"/>
            <person name="William W."/>
        </authorList>
    </citation>
    <scope>NUCLEOTIDE SEQUENCE</scope>
</reference>
<dbReference type="AlphaFoldDB" id="A0A816TJR0"/>
<protein>
    <submittedName>
        <fullName evidence="1">(rape) hypothetical protein</fullName>
    </submittedName>
</protein>